<evidence type="ECO:0000256" key="3">
    <source>
        <dbReference type="ARBA" id="ARBA00022840"/>
    </source>
</evidence>
<dbReference type="PANTHER" id="PTHR43024:SF1">
    <property type="entry name" value="UDP-N-ACETYLMURAMOYL-TRIPEPTIDE--D-ALANYL-D-ALANINE LIGASE"/>
    <property type="match status" value="1"/>
</dbReference>
<dbReference type="PANTHER" id="PTHR43024">
    <property type="entry name" value="UDP-N-ACETYLMURAMOYL-TRIPEPTIDE--D-ALANYL-D-ALANINE LIGASE"/>
    <property type="match status" value="1"/>
</dbReference>
<dbReference type="InterPro" id="IPR036615">
    <property type="entry name" value="Mur_ligase_C_dom_sf"/>
</dbReference>
<keyword evidence="2" id="KW-0547">Nucleotide-binding</keyword>
<dbReference type="RefSeq" id="WP_271091843.1">
    <property type="nucleotide sequence ID" value="NZ_JAPJZH010000017.1"/>
</dbReference>
<evidence type="ECO:0000259" key="4">
    <source>
        <dbReference type="Pfam" id="PF08245"/>
    </source>
</evidence>
<keyword evidence="1 5" id="KW-0436">Ligase</keyword>
<reference evidence="5" key="1">
    <citation type="submission" date="2022-11" db="EMBL/GenBank/DDBJ databases">
        <title>Hoeflea poritis sp. nov., isolated from scleractinian coral Porites lutea.</title>
        <authorList>
            <person name="Zhang G."/>
            <person name="Wei Q."/>
            <person name="Cai L."/>
        </authorList>
    </citation>
    <scope>NUCLEOTIDE SEQUENCE</scope>
    <source>
        <strain evidence="5">E7-10</strain>
    </source>
</reference>
<keyword evidence="3" id="KW-0067">ATP-binding</keyword>
<dbReference type="SUPFAM" id="SSF53244">
    <property type="entry name" value="MurD-like peptide ligases, peptide-binding domain"/>
    <property type="match status" value="1"/>
</dbReference>
<keyword evidence="6" id="KW-1185">Reference proteome</keyword>
<gene>
    <name evidence="5" type="ORF">OOZ53_21760</name>
</gene>
<protein>
    <submittedName>
        <fullName evidence="5">Mur ligase family protein</fullName>
    </submittedName>
</protein>
<accession>A0ABT4VTF8</accession>
<dbReference type="InterPro" id="IPR051046">
    <property type="entry name" value="MurCDEF_CellWall_CoF430Synth"/>
</dbReference>
<evidence type="ECO:0000256" key="1">
    <source>
        <dbReference type="ARBA" id="ARBA00022598"/>
    </source>
</evidence>
<feature type="domain" description="Mur ligase central" evidence="4">
    <location>
        <begin position="9"/>
        <end position="195"/>
    </location>
</feature>
<dbReference type="InterPro" id="IPR013221">
    <property type="entry name" value="Mur_ligase_cen"/>
</dbReference>
<dbReference type="Gene3D" id="3.90.190.20">
    <property type="entry name" value="Mur ligase, C-terminal domain"/>
    <property type="match status" value="1"/>
</dbReference>
<dbReference type="SUPFAM" id="SSF53623">
    <property type="entry name" value="MurD-like peptide ligases, catalytic domain"/>
    <property type="match status" value="1"/>
</dbReference>
<dbReference type="Gene3D" id="3.40.1190.10">
    <property type="entry name" value="Mur-like, catalytic domain"/>
    <property type="match status" value="1"/>
</dbReference>
<dbReference type="Proteomes" id="UP001148313">
    <property type="component" value="Unassembled WGS sequence"/>
</dbReference>
<organism evidence="5 6">
    <name type="scientific">Hoeflea poritis</name>
    <dbReference type="NCBI Taxonomy" id="2993659"/>
    <lineage>
        <taxon>Bacteria</taxon>
        <taxon>Pseudomonadati</taxon>
        <taxon>Pseudomonadota</taxon>
        <taxon>Alphaproteobacteria</taxon>
        <taxon>Hyphomicrobiales</taxon>
        <taxon>Rhizobiaceae</taxon>
        <taxon>Hoeflea</taxon>
    </lineage>
</organism>
<dbReference type="GO" id="GO:0016874">
    <property type="term" value="F:ligase activity"/>
    <property type="evidence" value="ECO:0007669"/>
    <property type="project" value="UniProtKB-KW"/>
</dbReference>
<name>A0ABT4VTF8_9HYPH</name>
<dbReference type="Pfam" id="PF08245">
    <property type="entry name" value="Mur_ligase_M"/>
    <property type="match status" value="1"/>
</dbReference>
<dbReference type="InterPro" id="IPR036565">
    <property type="entry name" value="Mur-like_cat_sf"/>
</dbReference>
<evidence type="ECO:0000313" key="6">
    <source>
        <dbReference type="Proteomes" id="UP001148313"/>
    </source>
</evidence>
<dbReference type="EMBL" id="JAPJZH010000017">
    <property type="protein sequence ID" value="MDA4848000.1"/>
    <property type="molecule type" value="Genomic_DNA"/>
</dbReference>
<sequence length="390" mass="42794">MHLDAVIAITGSCGKSTTAKLTAAALERRQGVFLGYGKNTPSGIRGAMFKMSSSARIWVQEVSGHEHDAMKEALDFVRPTIGVVTTIGMDHISNFESTEDIAVSKGQLVEILPPDGHAILNADDPLVSAMAGRTRAEVITFGSKADADIRLVSSSSAFPERLELRVCAGNEVVDIATQFVGERWTTSILAALATAHVLNVPLKQAAAGIKKVEPLRFKDEVYIHNGMTFIADTFKAPLWTMQSSVDIVKTASAARKVMIIGTISDYRGSARAKYARTAKAALDAAQLVIFFGHHSQRVRRLKADYPDRLFMFETYEELAAFLGDALKKGDLIYIKASGADHLERIVLASEKKPIACHLTNCGRSYTCNHCKYLYGNRRWYRRLLTRKAQA</sequence>
<evidence type="ECO:0000313" key="5">
    <source>
        <dbReference type="EMBL" id="MDA4848000.1"/>
    </source>
</evidence>
<proteinExistence type="predicted"/>
<evidence type="ECO:0000256" key="2">
    <source>
        <dbReference type="ARBA" id="ARBA00022741"/>
    </source>
</evidence>
<comment type="caution">
    <text evidence="5">The sequence shown here is derived from an EMBL/GenBank/DDBJ whole genome shotgun (WGS) entry which is preliminary data.</text>
</comment>